<evidence type="ECO:0000259" key="1">
    <source>
        <dbReference type="SMART" id="SM00829"/>
    </source>
</evidence>
<evidence type="ECO:0000313" key="3">
    <source>
        <dbReference type="Proteomes" id="UP001069802"/>
    </source>
</evidence>
<reference evidence="2" key="1">
    <citation type="submission" date="2022-12" db="EMBL/GenBank/DDBJ databases">
        <title>Bacterial isolates from different developmental stages of Nematostella vectensis.</title>
        <authorList>
            <person name="Fraune S."/>
        </authorList>
    </citation>
    <scope>NUCLEOTIDE SEQUENCE</scope>
    <source>
        <strain evidence="2">G21630-S1</strain>
    </source>
</reference>
<dbReference type="SUPFAM" id="SSF51735">
    <property type="entry name" value="NAD(P)-binding Rossmann-fold domains"/>
    <property type="match status" value="1"/>
</dbReference>
<proteinExistence type="predicted"/>
<dbReference type="CDD" id="cd08276">
    <property type="entry name" value="MDR7"/>
    <property type="match status" value="1"/>
</dbReference>
<dbReference type="InterPro" id="IPR052711">
    <property type="entry name" value="Zinc_ADH-like"/>
</dbReference>
<dbReference type="Gene3D" id="3.90.180.10">
    <property type="entry name" value="Medium-chain alcohol dehydrogenases, catalytic domain"/>
    <property type="match status" value="1"/>
</dbReference>
<name>A0ABT4LE51_9PROT</name>
<dbReference type="RefSeq" id="WP_269421585.1">
    <property type="nucleotide sequence ID" value="NZ_JAPWGY010000001.1"/>
</dbReference>
<dbReference type="InterPro" id="IPR013149">
    <property type="entry name" value="ADH-like_C"/>
</dbReference>
<comment type="caution">
    <text evidence="2">The sequence shown here is derived from an EMBL/GenBank/DDBJ whole genome shotgun (WGS) entry which is preliminary data.</text>
</comment>
<dbReference type="Gene3D" id="3.40.50.720">
    <property type="entry name" value="NAD(P)-binding Rossmann-like Domain"/>
    <property type="match status" value="1"/>
</dbReference>
<dbReference type="InterPro" id="IPR020843">
    <property type="entry name" value="ER"/>
</dbReference>
<dbReference type="Pfam" id="PF08240">
    <property type="entry name" value="ADH_N"/>
    <property type="match status" value="1"/>
</dbReference>
<evidence type="ECO:0000313" key="2">
    <source>
        <dbReference type="EMBL" id="MCZ4279377.1"/>
    </source>
</evidence>
<dbReference type="InterPro" id="IPR036291">
    <property type="entry name" value="NAD(P)-bd_dom_sf"/>
</dbReference>
<accession>A0ABT4LE51</accession>
<gene>
    <name evidence="2" type="ORF">O4H49_01225</name>
</gene>
<organism evidence="2 3">
    <name type="scientific">Kiloniella laminariae</name>
    <dbReference type="NCBI Taxonomy" id="454162"/>
    <lineage>
        <taxon>Bacteria</taxon>
        <taxon>Pseudomonadati</taxon>
        <taxon>Pseudomonadota</taxon>
        <taxon>Alphaproteobacteria</taxon>
        <taxon>Rhodospirillales</taxon>
        <taxon>Kiloniellaceae</taxon>
        <taxon>Kiloniella</taxon>
    </lineage>
</organism>
<sequence>MKAWKVIPNTEKLDLQQQEISIGNPGPGEVRLRMHATSLNYRDLLVANGSTPQTKEGGLIPLSDGAGQIIAIGEGVTDFTPGDRVANMFWRDWQSGAFDPQYTAMGASIDGVLAEEVILPTKALVKIPDFLSYEEAASLPCAALTAWNALMETGDLKPGQTVVTLGTGGVSLFALQFAKSLGAKVIITSSSNDKLARAGKMGADHLVNYRETPDWAAEVLRLTDGVGADVVLDTGGPGTLEQSLQAARFNGRITMIGVQADPGHNISPLPILFKKLRLQGIMVGSRDMFINMLAQMTRHQIRPVIDQVFDFNDTPKAFEAMKTAGHFGKIAIAV</sequence>
<dbReference type="InterPro" id="IPR011032">
    <property type="entry name" value="GroES-like_sf"/>
</dbReference>
<feature type="domain" description="Enoyl reductase (ER)" evidence="1">
    <location>
        <begin position="9"/>
        <end position="332"/>
    </location>
</feature>
<dbReference type="Pfam" id="PF00107">
    <property type="entry name" value="ADH_zinc_N"/>
    <property type="match status" value="1"/>
</dbReference>
<keyword evidence="3" id="KW-1185">Reference proteome</keyword>
<dbReference type="SUPFAM" id="SSF50129">
    <property type="entry name" value="GroES-like"/>
    <property type="match status" value="1"/>
</dbReference>
<dbReference type="SMART" id="SM00829">
    <property type="entry name" value="PKS_ER"/>
    <property type="match status" value="1"/>
</dbReference>
<dbReference type="PANTHER" id="PTHR45033">
    <property type="match status" value="1"/>
</dbReference>
<dbReference type="InterPro" id="IPR013154">
    <property type="entry name" value="ADH-like_N"/>
</dbReference>
<protein>
    <submittedName>
        <fullName evidence="2">NAD(P)-dependent alcohol dehydrogenase</fullName>
    </submittedName>
</protein>
<dbReference type="Proteomes" id="UP001069802">
    <property type="component" value="Unassembled WGS sequence"/>
</dbReference>
<dbReference type="EMBL" id="JAPWGY010000001">
    <property type="protein sequence ID" value="MCZ4279377.1"/>
    <property type="molecule type" value="Genomic_DNA"/>
</dbReference>
<dbReference type="PANTHER" id="PTHR45033:SF2">
    <property type="entry name" value="ZINC-TYPE ALCOHOL DEHYDROGENASE-LIKE PROTEIN C1773.06C"/>
    <property type="match status" value="1"/>
</dbReference>